<feature type="coiled-coil region" evidence="6">
    <location>
        <begin position="154"/>
        <end position="181"/>
    </location>
</feature>
<reference evidence="9 10" key="1">
    <citation type="journal article" date="2022" name="Genome Biol. Evol.">
        <title>Host diet, physiology and behaviors set the stage for Lachnospiraceae cladogenesis.</title>
        <authorList>
            <person name="Vera-Ponce De Leon A."/>
            <person name="Schneider M."/>
            <person name="Jahnes B.C."/>
            <person name="Sadowski V."/>
            <person name="Camuy-Velez L.A."/>
            <person name="Duan J."/>
            <person name="Sabree Z.L."/>
        </authorList>
    </citation>
    <scope>NUCLEOTIDE SEQUENCE [LARGE SCALE GENOMIC DNA]</scope>
    <source>
        <strain evidence="9 10">PAL227</strain>
    </source>
</reference>
<dbReference type="PANTHER" id="PTHR40064">
    <property type="entry name" value="MEMBRANE PROTEIN-RELATED"/>
    <property type="match status" value="1"/>
</dbReference>
<keyword evidence="4 7" id="KW-1133">Transmembrane helix</keyword>
<dbReference type="Pfam" id="PF06081">
    <property type="entry name" value="ArAE_1"/>
    <property type="match status" value="1"/>
</dbReference>
<dbReference type="InterPro" id="IPR038323">
    <property type="entry name" value="ArAE_1_C_sf"/>
</dbReference>
<dbReference type="PANTHER" id="PTHR40064:SF1">
    <property type="entry name" value="MEMBRANE PROTEIN"/>
    <property type="match status" value="1"/>
</dbReference>
<feature type="transmembrane region" description="Helical" evidence="7">
    <location>
        <begin position="83"/>
        <end position="112"/>
    </location>
</feature>
<evidence type="ECO:0000313" key="9">
    <source>
        <dbReference type="EMBL" id="MCP1108753.1"/>
    </source>
</evidence>
<feature type="domain" description="Putative aromatic acid exporter C-terminal" evidence="8">
    <location>
        <begin position="155"/>
        <end position="318"/>
    </location>
</feature>
<evidence type="ECO:0000256" key="6">
    <source>
        <dbReference type="SAM" id="Coils"/>
    </source>
</evidence>
<evidence type="ECO:0000313" key="10">
    <source>
        <dbReference type="Proteomes" id="UP001523565"/>
    </source>
</evidence>
<dbReference type="InterPro" id="IPR010343">
    <property type="entry name" value="ArAE_1"/>
</dbReference>
<dbReference type="Proteomes" id="UP001523565">
    <property type="component" value="Unassembled WGS sequence"/>
</dbReference>
<dbReference type="Pfam" id="PF11728">
    <property type="entry name" value="ArAE_1_C"/>
    <property type="match status" value="1"/>
</dbReference>
<organism evidence="9 10">
    <name type="scientific">Ohessyouella blattaphilus</name>
    <dbReference type="NCBI Taxonomy" id="2949333"/>
    <lineage>
        <taxon>Bacteria</taxon>
        <taxon>Bacillati</taxon>
        <taxon>Bacillota</taxon>
        <taxon>Clostridia</taxon>
        <taxon>Lachnospirales</taxon>
        <taxon>Lachnospiraceae</taxon>
        <taxon>Ohessyouella</taxon>
    </lineage>
</organism>
<dbReference type="Gene3D" id="1.20.120.940">
    <property type="entry name" value="Putative aromatic acid exporter, C-terminal domain"/>
    <property type="match status" value="1"/>
</dbReference>
<evidence type="ECO:0000256" key="7">
    <source>
        <dbReference type="SAM" id="Phobius"/>
    </source>
</evidence>
<feature type="transmembrane region" description="Helical" evidence="7">
    <location>
        <begin position="59"/>
        <end position="77"/>
    </location>
</feature>
<gene>
    <name evidence="9" type="ORF">NK118_00615</name>
</gene>
<evidence type="ECO:0000256" key="1">
    <source>
        <dbReference type="ARBA" id="ARBA00004651"/>
    </source>
</evidence>
<keyword evidence="6" id="KW-0175">Coiled coil</keyword>
<dbReference type="RefSeq" id="WP_262067660.1">
    <property type="nucleotide sequence ID" value="NZ_JAMXOC010000001.1"/>
</dbReference>
<keyword evidence="2" id="KW-1003">Cell membrane</keyword>
<proteinExistence type="predicted"/>
<protein>
    <submittedName>
        <fullName evidence="9">Aromatic acid exporter family protein</fullName>
    </submittedName>
</protein>
<dbReference type="InterPro" id="IPR021062">
    <property type="entry name" value="ArAE_1_C"/>
</dbReference>
<evidence type="ECO:0000259" key="8">
    <source>
        <dbReference type="Pfam" id="PF11728"/>
    </source>
</evidence>
<dbReference type="InterPro" id="IPR052984">
    <property type="entry name" value="UPF0421"/>
</dbReference>
<sequence>MEKEISVRKKAVMALKIAIGSFIAIYIAEMFSLNYAASAGIVSLLTMMSTRLDTLKLSLLRIVTFGFSTAVAVFLFPNVTSAWYAFGIYIFIIVFVSCIAGLQSTISVNAVIGTHYLSAESIDFAFVMNEFSLVVIGIIIAMIINQFHPNASQKKELIKGMRTVEAEIQQILEELTKYLRNHPFGRNVWDDIISLEALLSEYIEEAYEYQNNTYAKHTSYYVHYFEMRMKQMNVLHSLHYEMKKIRHLPVQAEIIAKFIDDIIVHVHEMTEPRALLEEVVQLIEESRQGEPPKTMEEFESRAMLYHILMDLEEFLVFKRRFIDSLADEHHRVYRSKNV</sequence>
<evidence type="ECO:0000256" key="2">
    <source>
        <dbReference type="ARBA" id="ARBA00022475"/>
    </source>
</evidence>
<comment type="caution">
    <text evidence="9">The sequence shown here is derived from an EMBL/GenBank/DDBJ whole genome shotgun (WGS) entry which is preliminary data.</text>
</comment>
<evidence type="ECO:0000256" key="4">
    <source>
        <dbReference type="ARBA" id="ARBA00022989"/>
    </source>
</evidence>
<keyword evidence="3 7" id="KW-0812">Transmembrane</keyword>
<evidence type="ECO:0000256" key="3">
    <source>
        <dbReference type="ARBA" id="ARBA00022692"/>
    </source>
</evidence>
<dbReference type="EMBL" id="JAMZFV010000001">
    <property type="protein sequence ID" value="MCP1108753.1"/>
    <property type="molecule type" value="Genomic_DNA"/>
</dbReference>
<keyword evidence="10" id="KW-1185">Reference proteome</keyword>
<name>A0ABT1EDJ1_9FIRM</name>
<accession>A0ABT1EDJ1</accession>
<keyword evidence="5 7" id="KW-0472">Membrane</keyword>
<feature type="transmembrane region" description="Helical" evidence="7">
    <location>
        <begin position="124"/>
        <end position="144"/>
    </location>
</feature>
<comment type="subcellular location">
    <subcellularLocation>
        <location evidence="1">Cell membrane</location>
        <topology evidence="1">Multi-pass membrane protein</topology>
    </subcellularLocation>
</comment>
<evidence type="ECO:0000256" key="5">
    <source>
        <dbReference type="ARBA" id="ARBA00023136"/>
    </source>
</evidence>